<dbReference type="KEGG" id="bapi:BBC0122_014530"/>
<evidence type="ECO:0000256" key="4">
    <source>
        <dbReference type="ARBA" id="ARBA00022692"/>
    </source>
</evidence>
<organism evidence="9 10">
    <name type="scientific">Bartonella choladocola</name>
    <dbReference type="NCBI Taxonomy" id="2750995"/>
    <lineage>
        <taxon>Bacteria</taxon>
        <taxon>Pseudomonadati</taxon>
        <taxon>Pseudomonadota</taxon>
        <taxon>Alphaproteobacteria</taxon>
        <taxon>Hyphomicrobiales</taxon>
        <taxon>Bartonellaceae</taxon>
        <taxon>Bartonella</taxon>
    </lineage>
</organism>
<feature type="transmembrane region" description="Helical" evidence="7">
    <location>
        <begin position="404"/>
        <end position="426"/>
    </location>
</feature>
<dbReference type="AlphaFoldDB" id="A0A1U9MIK7"/>
<feature type="transmembrane region" description="Helical" evidence="7">
    <location>
        <begin position="371"/>
        <end position="398"/>
    </location>
</feature>
<keyword evidence="2" id="KW-0813">Transport</keyword>
<evidence type="ECO:0000256" key="1">
    <source>
        <dbReference type="ARBA" id="ARBA00004651"/>
    </source>
</evidence>
<feature type="transmembrane region" description="Helical" evidence="7">
    <location>
        <begin position="191"/>
        <end position="210"/>
    </location>
</feature>
<dbReference type="GO" id="GO:0005886">
    <property type="term" value="C:plasma membrane"/>
    <property type="evidence" value="ECO:0007669"/>
    <property type="project" value="UniProtKB-SubCell"/>
</dbReference>
<feature type="transmembrane region" description="Helical" evidence="7">
    <location>
        <begin position="91"/>
        <end position="109"/>
    </location>
</feature>
<dbReference type="InterPro" id="IPR036259">
    <property type="entry name" value="MFS_trans_sf"/>
</dbReference>
<evidence type="ECO:0000256" key="3">
    <source>
        <dbReference type="ARBA" id="ARBA00022475"/>
    </source>
</evidence>
<dbReference type="InterPro" id="IPR020846">
    <property type="entry name" value="MFS_dom"/>
</dbReference>
<keyword evidence="4 7" id="KW-0812">Transmembrane</keyword>
<keyword evidence="6 7" id="KW-0472">Membrane</keyword>
<dbReference type="InterPro" id="IPR011701">
    <property type="entry name" value="MFS"/>
</dbReference>
<feature type="domain" description="Major facilitator superfamily (MFS) profile" evidence="8">
    <location>
        <begin position="18"/>
        <end position="430"/>
    </location>
</feature>
<keyword evidence="3" id="KW-1003">Cell membrane</keyword>
<evidence type="ECO:0000256" key="2">
    <source>
        <dbReference type="ARBA" id="ARBA00022448"/>
    </source>
</evidence>
<dbReference type="PROSITE" id="PS50850">
    <property type="entry name" value="MFS"/>
    <property type="match status" value="1"/>
</dbReference>
<dbReference type="Pfam" id="PF00083">
    <property type="entry name" value="Sugar_tr"/>
    <property type="match status" value="1"/>
</dbReference>
<feature type="transmembrane region" description="Helical" evidence="7">
    <location>
        <begin position="115"/>
        <end position="135"/>
    </location>
</feature>
<feature type="transmembrane region" description="Helical" evidence="7">
    <location>
        <begin position="248"/>
        <end position="270"/>
    </location>
</feature>
<gene>
    <name evidence="9" type="ORF">BBC0122_014530</name>
</gene>
<dbReference type="PROSITE" id="PS00216">
    <property type="entry name" value="SUGAR_TRANSPORT_1"/>
    <property type="match status" value="1"/>
</dbReference>
<feature type="transmembrane region" description="Helical" evidence="7">
    <location>
        <begin position="282"/>
        <end position="301"/>
    </location>
</feature>
<dbReference type="GO" id="GO:0022857">
    <property type="term" value="F:transmembrane transporter activity"/>
    <property type="evidence" value="ECO:0007669"/>
    <property type="project" value="InterPro"/>
</dbReference>
<dbReference type="InterPro" id="IPR005829">
    <property type="entry name" value="Sugar_transporter_CS"/>
</dbReference>
<feature type="transmembrane region" description="Helical" evidence="7">
    <location>
        <begin position="313"/>
        <end position="332"/>
    </location>
</feature>
<accession>A0A1U9MIK7</accession>
<dbReference type="Pfam" id="PF07690">
    <property type="entry name" value="MFS_1"/>
    <property type="match status" value="1"/>
</dbReference>
<evidence type="ECO:0000256" key="6">
    <source>
        <dbReference type="ARBA" id="ARBA00023136"/>
    </source>
</evidence>
<dbReference type="RefSeq" id="WP_077992599.1">
    <property type="nucleotide sequence ID" value="NZ_CP015625.1"/>
</dbReference>
<evidence type="ECO:0000256" key="5">
    <source>
        <dbReference type="ARBA" id="ARBA00022989"/>
    </source>
</evidence>
<dbReference type="SUPFAM" id="SSF103473">
    <property type="entry name" value="MFS general substrate transporter"/>
    <property type="match status" value="1"/>
</dbReference>
<proteinExistence type="predicted"/>
<dbReference type="PANTHER" id="PTHR43045">
    <property type="entry name" value="SHIKIMATE TRANSPORTER"/>
    <property type="match status" value="1"/>
</dbReference>
<name>A0A1U9MIK7_9HYPH</name>
<protein>
    <submittedName>
        <fullName evidence="9">Arabinose efflux permease, MFS family</fullName>
    </submittedName>
</protein>
<dbReference type="InterPro" id="IPR005828">
    <property type="entry name" value="MFS_sugar_transport-like"/>
</dbReference>
<feature type="transmembrane region" description="Helical" evidence="7">
    <location>
        <begin position="338"/>
        <end position="359"/>
    </location>
</feature>
<dbReference type="OrthoDB" id="9783227at2"/>
<evidence type="ECO:0000259" key="8">
    <source>
        <dbReference type="PROSITE" id="PS50850"/>
    </source>
</evidence>
<evidence type="ECO:0000256" key="7">
    <source>
        <dbReference type="SAM" id="Phobius"/>
    </source>
</evidence>
<comment type="subcellular location">
    <subcellularLocation>
        <location evidence="1">Cell membrane</location>
        <topology evidence="1">Multi-pass membrane protein</topology>
    </subcellularLocation>
</comment>
<feature type="transmembrane region" description="Helical" evidence="7">
    <location>
        <begin position="156"/>
        <end position="179"/>
    </location>
</feature>
<dbReference type="PANTHER" id="PTHR43045:SF1">
    <property type="entry name" value="SHIKIMATE TRANSPORTER"/>
    <property type="match status" value="1"/>
</dbReference>
<reference evidence="9 10" key="1">
    <citation type="submission" date="2016-11" db="EMBL/GenBank/DDBJ databases">
        <title>Comparative genomics of Bartonella apis.</title>
        <authorList>
            <person name="Engel P."/>
        </authorList>
    </citation>
    <scope>NUCLEOTIDE SEQUENCE [LARGE SCALE GENOMIC DNA]</scope>
    <source>
        <strain evidence="9 10">BBC0122</strain>
    </source>
</reference>
<evidence type="ECO:0000313" key="10">
    <source>
        <dbReference type="Proteomes" id="UP000189632"/>
    </source>
</evidence>
<sequence>MVVIAEHRENQKKESRKAAASGWIGSTLEYYDFFIYAMAASFVFPTLFFPTGNPTIGIIASLATYGVGYVARPVGAFYLGQWGDRFGRKSVLILCMFLMGISTIGVGLLPTYQQVGILAPILLVFLRLVQGFAVAGEMSGAGSLILEQAPLGQRNFYASFAQQGISFGQLLAAGIFIPFASFLSNDAFMSWGWRIPFLLSVLLIIAGLLIRRHVSETKIFTEAEKEHHKVRAPIHNAIRYHWKDMVKVSLMSLNNVVPVVITVFGGAYATQAAYGINIEKQSFLWITLLANVVAVIISPFVGMLSDRIGRRPVAIFGLLGSGAMCYFFLEAISQHNVFMAIIYAIVGWGLIFQCFNAVYPCYYPELFPAEVRVTAVAISNNIGVPISSLLASVFAIIAPPGAHNIPLTIGLAGFAVTCIAACAAFLSRETYRIRVEDLGKPDAHPVPFDEYHRSRKNSVLHTIATTE</sequence>
<dbReference type="EMBL" id="CP015625">
    <property type="protein sequence ID" value="AQT47560.1"/>
    <property type="molecule type" value="Genomic_DNA"/>
</dbReference>
<dbReference type="Gene3D" id="1.20.1250.20">
    <property type="entry name" value="MFS general substrate transporter like domains"/>
    <property type="match status" value="2"/>
</dbReference>
<feature type="transmembrane region" description="Helical" evidence="7">
    <location>
        <begin position="56"/>
        <end position="79"/>
    </location>
</feature>
<dbReference type="CDD" id="cd17369">
    <property type="entry name" value="MFS_ShiA_like"/>
    <property type="match status" value="1"/>
</dbReference>
<keyword evidence="5 7" id="KW-1133">Transmembrane helix</keyword>
<keyword evidence="10" id="KW-1185">Reference proteome</keyword>
<evidence type="ECO:0000313" key="9">
    <source>
        <dbReference type="EMBL" id="AQT47560.1"/>
    </source>
</evidence>
<dbReference type="Proteomes" id="UP000189632">
    <property type="component" value="Chromosome"/>
</dbReference>